<evidence type="ECO:0000313" key="3">
    <source>
        <dbReference type="Proteomes" id="UP000294543"/>
    </source>
</evidence>
<evidence type="ECO:0000313" key="2">
    <source>
        <dbReference type="EMBL" id="TDD15053.1"/>
    </source>
</evidence>
<keyword evidence="3" id="KW-1185">Reference proteome</keyword>
<evidence type="ECO:0000256" key="1">
    <source>
        <dbReference type="SAM" id="Phobius"/>
    </source>
</evidence>
<accession>A0A4R4WFK5</accession>
<feature type="transmembrane region" description="Helical" evidence="1">
    <location>
        <begin position="32"/>
        <end position="52"/>
    </location>
</feature>
<feature type="transmembrane region" description="Helical" evidence="1">
    <location>
        <begin position="108"/>
        <end position="128"/>
    </location>
</feature>
<dbReference type="RefSeq" id="WP_132515385.1">
    <property type="nucleotide sequence ID" value="NZ_SMKP01000133.1"/>
</dbReference>
<keyword evidence="1" id="KW-1133">Transmembrane helix</keyword>
<dbReference type="Proteomes" id="UP000294543">
    <property type="component" value="Unassembled WGS sequence"/>
</dbReference>
<protein>
    <submittedName>
        <fullName evidence="2">Uncharacterized protein</fullName>
    </submittedName>
</protein>
<reference evidence="2 3" key="1">
    <citation type="submission" date="2019-03" db="EMBL/GenBank/DDBJ databases">
        <title>Draft genome sequences of novel Actinobacteria.</title>
        <authorList>
            <person name="Sahin N."/>
            <person name="Ay H."/>
            <person name="Saygin H."/>
        </authorList>
    </citation>
    <scope>NUCLEOTIDE SEQUENCE [LARGE SCALE GENOMIC DNA]</scope>
    <source>
        <strain evidence="2 3">KC712</strain>
    </source>
</reference>
<dbReference type="EMBL" id="SMKP01000133">
    <property type="protein sequence ID" value="TDD15053.1"/>
    <property type="molecule type" value="Genomic_DNA"/>
</dbReference>
<keyword evidence="1" id="KW-0472">Membrane</keyword>
<organism evidence="2 3">
    <name type="scientific">Nonomuraea diastatica</name>
    <dbReference type="NCBI Taxonomy" id="1848329"/>
    <lineage>
        <taxon>Bacteria</taxon>
        <taxon>Bacillati</taxon>
        <taxon>Actinomycetota</taxon>
        <taxon>Actinomycetes</taxon>
        <taxon>Streptosporangiales</taxon>
        <taxon>Streptosporangiaceae</taxon>
        <taxon>Nonomuraea</taxon>
    </lineage>
</organism>
<dbReference type="AlphaFoldDB" id="A0A4R4WFK5"/>
<comment type="caution">
    <text evidence="2">The sequence shown here is derived from an EMBL/GenBank/DDBJ whole genome shotgun (WGS) entry which is preliminary data.</text>
</comment>
<name>A0A4R4WFK5_9ACTN</name>
<proteinExistence type="predicted"/>
<dbReference type="OrthoDB" id="3541169at2"/>
<gene>
    <name evidence="2" type="ORF">E1294_35670</name>
</gene>
<keyword evidence="1" id="KW-0812">Transmembrane</keyword>
<sequence>MIALVLGGGFSFGLGWVFAGIRKKDKLPGKPLGVIAVLLLVLFSASMFLLPTGRLFVNVGALLVEMATRGSIATLVGSVVLFLLAAAFAFLAGAVVKDIAKDAKPDMPTFVACSVLWIFGGIAFGSVWGPVASDEFTVEVMRQAVENWS</sequence>
<feature type="transmembrane region" description="Helical" evidence="1">
    <location>
        <begin position="72"/>
        <end position="96"/>
    </location>
</feature>